<evidence type="ECO:0000313" key="2">
    <source>
        <dbReference type="Proteomes" id="UP000828390"/>
    </source>
</evidence>
<gene>
    <name evidence="1" type="ORF">DPMN_154288</name>
</gene>
<name>A0A9D4FKU1_DREPO</name>
<keyword evidence="2" id="KW-1185">Reference proteome</keyword>
<protein>
    <submittedName>
        <fullName evidence="1">Uncharacterized protein</fullName>
    </submittedName>
</protein>
<dbReference type="Proteomes" id="UP000828390">
    <property type="component" value="Unassembled WGS sequence"/>
</dbReference>
<accession>A0A9D4FKU1</accession>
<reference evidence="1" key="1">
    <citation type="journal article" date="2019" name="bioRxiv">
        <title>The Genome of the Zebra Mussel, Dreissena polymorpha: A Resource for Invasive Species Research.</title>
        <authorList>
            <person name="McCartney M.A."/>
            <person name="Auch B."/>
            <person name="Kono T."/>
            <person name="Mallez S."/>
            <person name="Zhang Y."/>
            <person name="Obille A."/>
            <person name="Becker A."/>
            <person name="Abrahante J.E."/>
            <person name="Garbe J."/>
            <person name="Badalamenti J.P."/>
            <person name="Herman A."/>
            <person name="Mangelson H."/>
            <person name="Liachko I."/>
            <person name="Sullivan S."/>
            <person name="Sone E.D."/>
            <person name="Koren S."/>
            <person name="Silverstein K.A.T."/>
            <person name="Beckman K.B."/>
            <person name="Gohl D.M."/>
        </authorList>
    </citation>
    <scope>NUCLEOTIDE SEQUENCE</scope>
    <source>
        <strain evidence="1">Duluth1</strain>
        <tissue evidence="1">Whole animal</tissue>
    </source>
</reference>
<dbReference type="EMBL" id="JAIWYP010000007">
    <property type="protein sequence ID" value="KAH3800650.1"/>
    <property type="molecule type" value="Genomic_DNA"/>
</dbReference>
<reference evidence="1" key="2">
    <citation type="submission" date="2020-11" db="EMBL/GenBank/DDBJ databases">
        <authorList>
            <person name="McCartney M.A."/>
            <person name="Auch B."/>
            <person name="Kono T."/>
            <person name="Mallez S."/>
            <person name="Becker A."/>
            <person name="Gohl D.M."/>
            <person name="Silverstein K.A.T."/>
            <person name="Koren S."/>
            <person name="Bechman K.B."/>
            <person name="Herman A."/>
            <person name="Abrahante J.E."/>
            <person name="Garbe J."/>
        </authorList>
    </citation>
    <scope>NUCLEOTIDE SEQUENCE</scope>
    <source>
        <strain evidence="1">Duluth1</strain>
        <tissue evidence="1">Whole animal</tissue>
    </source>
</reference>
<evidence type="ECO:0000313" key="1">
    <source>
        <dbReference type="EMBL" id="KAH3800650.1"/>
    </source>
</evidence>
<sequence>MQSTESKEKTHAKMNTCTRLVIGVAFFLIGVFGQEIPDANQLKCRLCSYAFELIDCTKQAVCDNRTEECYMDQVVTETFNTLYRGGCRGRDQCKGGTAGAIGKRDVLVSCSQCCSNQDDCNKHLCGLRQGNLTGSQCYFCDSSKSNQSSVSNPKDCITLTTCDTDQVCYAHNEYHPGSAMTFKYGCQNKYVCRLLMKRFFEDMRRCVGSTECLHESVLCDVCCGDGGCNYGDCKIIKARLFQLWTAGKLNNDTLQVIP</sequence>
<comment type="caution">
    <text evidence="1">The sequence shown here is derived from an EMBL/GenBank/DDBJ whole genome shotgun (WGS) entry which is preliminary data.</text>
</comment>
<dbReference type="AlphaFoldDB" id="A0A9D4FKU1"/>
<organism evidence="1 2">
    <name type="scientific">Dreissena polymorpha</name>
    <name type="common">Zebra mussel</name>
    <name type="synonym">Mytilus polymorpha</name>
    <dbReference type="NCBI Taxonomy" id="45954"/>
    <lineage>
        <taxon>Eukaryota</taxon>
        <taxon>Metazoa</taxon>
        <taxon>Spiralia</taxon>
        <taxon>Lophotrochozoa</taxon>
        <taxon>Mollusca</taxon>
        <taxon>Bivalvia</taxon>
        <taxon>Autobranchia</taxon>
        <taxon>Heteroconchia</taxon>
        <taxon>Euheterodonta</taxon>
        <taxon>Imparidentia</taxon>
        <taxon>Neoheterodontei</taxon>
        <taxon>Myida</taxon>
        <taxon>Dreissenoidea</taxon>
        <taxon>Dreissenidae</taxon>
        <taxon>Dreissena</taxon>
    </lineage>
</organism>
<proteinExistence type="predicted"/>